<evidence type="ECO:0000313" key="13">
    <source>
        <dbReference type="EMBL" id="EPA04728.1"/>
    </source>
</evidence>
<comment type="catalytic activity">
    <reaction evidence="10">
        <text>a hydroperoxide + [thioredoxin]-dithiol = an alcohol + [thioredoxin]-disulfide + H2O</text>
        <dbReference type="Rhea" id="RHEA:62620"/>
        <dbReference type="Rhea" id="RHEA-COMP:10698"/>
        <dbReference type="Rhea" id="RHEA-COMP:10700"/>
        <dbReference type="ChEBI" id="CHEBI:15377"/>
        <dbReference type="ChEBI" id="CHEBI:29950"/>
        <dbReference type="ChEBI" id="CHEBI:30879"/>
        <dbReference type="ChEBI" id="CHEBI:35924"/>
        <dbReference type="ChEBI" id="CHEBI:50058"/>
        <dbReference type="EC" id="1.11.1.24"/>
    </reaction>
</comment>
<keyword evidence="5 13" id="KW-0560">Oxidoreductase</keyword>
<dbReference type="InterPro" id="IPR050924">
    <property type="entry name" value="Peroxiredoxin_BCP/PrxQ"/>
</dbReference>
<evidence type="ECO:0000256" key="2">
    <source>
        <dbReference type="ARBA" id="ARBA00013017"/>
    </source>
</evidence>
<dbReference type="FunFam" id="3.40.30.10:FF:000326">
    <property type="entry name" value="Bacterioferritin comigratory protein"/>
    <property type="match status" value="1"/>
</dbReference>
<dbReference type="GO" id="GO:0034599">
    <property type="term" value="P:cellular response to oxidative stress"/>
    <property type="evidence" value="ECO:0007669"/>
    <property type="project" value="TreeGrafter"/>
</dbReference>
<dbReference type="CDD" id="cd03017">
    <property type="entry name" value="PRX_BCP"/>
    <property type="match status" value="1"/>
</dbReference>
<evidence type="ECO:0000256" key="7">
    <source>
        <dbReference type="ARBA" id="ARBA00023284"/>
    </source>
</evidence>
<evidence type="ECO:0000256" key="11">
    <source>
        <dbReference type="PIRSR" id="PIRSR000239-1"/>
    </source>
</evidence>
<dbReference type="AlphaFoldDB" id="S2E1F3"/>
<evidence type="ECO:0000256" key="10">
    <source>
        <dbReference type="ARBA" id="ARBA00049091"/>
    </source>
</evidence>
<accession>S2E1F3</accession>
<dbReference type="Gene3D" id="3.40.30.10">
    <property type="entry name" value="Glutaredoxin"/>
    <property type="match status" value="1"/>
</dbReference>
<organism evidence="13 14">
    <name type="scientific">Candidatus Nitrosarchaeum limnium BG20</name>
    <dbReference type="NCBI Taxonomy" id="859192"/>
    <lineage>
        <taxon>Archaea</taxon>
        <taxon>Nitrososphaerota</taxon>
        <taxon>Nitrososphaeria</taxon>
        <taxon>Nitrosopumilales</taxon>
        <taxon>Nitrosopumilaceae</taxon>
        <taxon>Nitrosarchaeum</taxon>
    </lineage>
</organism>
<dbReference type="Proteomes" id="UP000014065">
    <property type="component" value="Unassembled WGS sequence"/>
</dbReference>
<evidence type="ECO:0000256" key="6">
    <source>
        <dbReference type="ARBA" id="ARBA00023157"/>
    </source>
</evidence>
<comment type="similarity">
    <text evidence="9">Belongs to the peroxiredoxin family. BCP/PrxQ subfamily.</text>
</comment>
<evidence type="ECO:0000256" key="3">
    <source>
        <dbReference type="ARBA" id="ARBA00022559"/>
    </source>
</evidence>
<dbReference type="PIRSF" id="PIRSF000239">
    <property type="entry name" value="AHPC"/>
    <property type="match status" value="1"/>
</dbReference>
<dbReference type="PANTHER" id="PTHR42801">
    <property type="entry name" value="THIOREDOXIN-DEPENDENT PEROXIDE REDUCTASE"/>
    <property type="match status" value="1"/>
</dbReference>
<evidence type="ECO:0000259" key="12">
    <source>
        <dbReference type="PROSITE" id="PS51352"/>
    </source>
</evidence>
<evidence type="ECO:0000313" key="14">
    <source>
        <dbReference type="Proteomes" id="UP000014065"/>
    </source>
</evidence>
<dbReference type="EMBL" id="AHJG01000267">
    <property type="protein sequence ID" value="EPA04728.1"/>
    <property type="molecule type" value="Genomic_DNA"/>
</dbReference>
<dbReference type="InterPro" id="IPR000866">
    <property type="entry name" value="AhpC/TSA"/>
</dbReference>
<dbReference type="GO" id="GO:0008379">
    <property type="term" value="F:thioredoxin peroxidase activity"/>
    <property type="evidence" value="ECO:0007669"/>
    <property type="project" value="TreeGrafter"/>
</dbReference>
<evidence type="ECO:0000256" key="8">
    <source>
        <dbReference type="ARBA" id="ARBA00032824"/>
    </source>
</evidence>
<dbReference type="NCBIfam" id="NF006960">
    <property type="entry name" value="PRK09437.1"/>
    <property type="match status" value="1"/>
</dbReference>
<dbReference type="InterPro" id="IPR013766">
    <property type="entry name" value="Thioredoxin_domain"/>
</dbReference>
<feature type="domain" description="Thioredoxin" evidence="12">
    <location>
        <begin position="7"/>
        <end position="157"/>
    </location>
</feature>
<evidence type="ECO:0000256" key="9">
    <source>
        <dbReference type="ARBA" id="ARBA00038489"/>
    </source>
</evidence>
<dbReference type="InterPro" id="IPR024706">
    <property type="entry name" value="Peroxiredoxin_AhpC-typ"/>
</dbReference>
<evidence type="ECO:0000256" key="4">
    <source>
        <dbReference type="ARBA" id="ARBA00022862"/>
    </source>
</evidence>
<dbReference type="GO" id="GO:0045454">
    <property type="term" value="P:cell redox homeostasis"/>
    <property type="evidence" value="ECO:0007669"/>
    <property type="project" value="TreeGrafter"/>
</dbReference>
<proteinExistence type="inferred from homology"/>
<dbReference type="SUPFAM" id="SSF52833">
    <property type="entry name" value="Thioredoxin-like"/>
    <property type="match status" value="1"/>
</dbReference>
<keyword evidence="6" id="KW-1015">Disulfide bond</keyword>
<name>S2E1F3_9ARCH</name>
<dbReference type="EC" id="1.11.1.24" evidence="2"/>
<evidence type="ECO:0000256" key="1">
    <source>
        <dbReference type="ARBA" id="ARBA00011245"/>
    </source>
</evidence>
<sequence length="159" mass="18132">MKIKNMIGEGDTVPKFEARDSNGNNVKSSDFKGKKHVIYFYPKDFTPGCTVEADEFSKDYKRFQKEGIEIIGVSPDDVDSHKKFCDKMGIKYPLLADVDKTLSKQFGVWGKKQFMGKEYMGVNRSTFLVDEKGKIFKVYPKVKPAGHAKEVLDDFLKLN</sequence>
<protein>
    <recommendedName>
        <fullName evidence="2">thioredoxin-dependent peroxiredoxin</fullName>
        <ecNumber evidence="2">1.11.1.24</ecNumber>
    </recommendedName>
    <alternativeName>
        <fullName evidence="8">Thioredoxin peroxidase</fullName>
    </alternativeName>
</protein>
<keyword evidence="14" id="KW-1185">Reference proteome</keyword>
<dbReference type="Pfam" id="PF00578">
    <property type="entry name" value="AhpC-TSA"/>
    <property type="match status" value="1"/>
</dbReference>
<keyword evidence="4" id="KW-0049">Antioxidant</keyword>
<keyword evidence="7" id="KW-0676">Redox-active center</keyword>
<dbReference type="GO" id="GO:0005737">
    <property type="term" value="C:cytoplasm"/>
    <property type="evidence" value="ECO:0007669"/>
    <property type="project" value="TreeGrafter"/>
</dbReference>
<dbReference type="PANTHER" id="PTHR42801:SF4">
    <property type="entry name" value="AHPC_TSA FAMILY PROTEIN"/>
    <property type="match status" value="1"/>
</dbReference>
<dbReference type="PROSITE" id="PS51352">
    <property type="entry name" value="THIOREDOXIN_2"/>
    <property type="match status" value="1"/>
</dbReference>
<reference evidence="13 14" key="1">
    <citation type="journal article" date="2012" name="J. Bacteriol.">
        <title>Genome Sequence of "Candidatus Nitrosoarchaeum limnia" BG20, a Low-Salinity Ammonia-Oxidizing Archaeon from the San Francisco Bay Estuary.</title>
        <authorList>
            <person name="Mosier A.C."/>
            <person name="Allen E.E."/>
            <person name="Kim M."/>
            <person name="Ferriera S."/>
            <person name="Francis C.A."/>
        </authorList>
    </citation>
    <scope>NUCLEOTIDE SEQUENCE [LARGE SCALE GENOMIC DNA]</scope>
    <source>
        <strain evidence="13 14">BG20</strain>
    </source>
</reference>
<gene>
    <name evidence="13" type="ORF">BG20_I0905</name>
</gene>
<feature type="active site" description="Cysteine sulfenic acid (-SOH) intermediate; for peroxidase activity" evidence="11">
    <location>
        <position position="49"/>
    </location>
</feature>
<comment type="caution">
    <text evidence="13">The sequence shown here is derived from an EMBL/GenBank/DDBJ whole genome shotgun (WGS) entry which is preliminary data.</text>
</comment>
<comment type="subunit">
    <text evidence="1">Monomer.</text>
</comment>
<evidence type="ECO:0000256" key="5">
    <source>
        <dbReference type="ARBA" id="ARBA00023002"/>
    </source>
</evidence>
<dbReference type="InterPro" id="IPR036249">
    <property type="entry name" value="Thioredoxin-like_sf"/>
</dbReference>
<dbReference type="PATRIC" id="fig|859192.6.peg.1951"/>
<keyword evidence="3 13" id="KW-0575">Peroxidase</keyword>